<dbReference type="PRINTS" id="PR00359">
    <property type="entry name" value="BP450"/>
</dbReference>
<dbReference type="InterPro" id="IPR001128">
    <property type="entry name" value="Cyt_P450"/>
</dbReference>
<dbReference type="GO" id="GO:0004497">
    <property type="term" value="F:monooxygenase activity"/>
    <property type="evidence" value="ECO:0007669"/>
    <property type="project" value="UniProtKB-KW"/>
</dbReference>
<comment type="caution">
    <text evidence="4">The sequence shown here is derived from an EMBL/GenBank/DDBJ whole genome shotgun (WGS) entry which is preliminary data.</text>
</comment>
<dbReference type="GO" id="GO:0005506">
    <property type="term" value="F:iron ion binding"/>
    <property type="evidence" value="ECO:0007669"/>
    <property type="project" value="InterPro"/>
</dbReference>
<dbReference type="InterPro" id="IPR017972">
    <property type="entry name" value="Cyt_P450_CS"/>
</dbReference>
<evidence type="ECO:0008006" key="6">
    <source>
        <dbReference type="Google" id="ProtNLM"/>
    </source>
</evidence>
<dbReference type="Proteomes" id="UP000606044">
    <property type="component" value="Unassembled WGS sequence"/>
</dbReference>
<evidence type="ECO:0000256" key="3">
    <source>
        <dbReference type="RuleBase" id="RU000461"/>
    </source>
</evidence>
<evidence type="ECO:0000313" key="5">
    <source>
        <dbReference type="Proteomes" id="UP000606044"/>
    </source>
</evidence>
<proteinExistence type="inferred from homology"/>
<name>A0A917BVF0_9HYPH</name>
<dbReference type="PANTHER" id="PTHR46696:SF1">
    <property type="entry name" value="CYTOCHROME P450 YJIB-RELATED"/>
    <property type="match status" value="1"/>
</dbReference>
<dbReference type="InterPro" id="IPR036396">
    <property type="entry name" value="Cyt_P450_sf"/>
</dbReference>
<accession>A0A917BVF0</accession>
<evidence type="ECO:0000313" key="4">
    <source>
        <dbReference type="EMBL" id="GGF58862.1"/>
    </source>
</evidence>
<protein>
    <recommendedName>
        <fullName evidence="6">Cytochrome P450</fullName>
    </recommendedName>
</protein>
<gene>
    <name evidence="4" type="ORF">GCM10007301_18230</name>
</gene>
<evidence type="ECO:0000256" key="2">
    <source>
        <dbReference type="ARBA" id="ARBA00010617"/>
    </source>
</evidence>
<sequence length="440" mass="47052">MTFLAEFDAAAGNPPAQVGVVIKWLRSNWPAMYAELRADRPILPTAAFTMVTRATDVLAVLAQPSLYSVRGNQRAMDPAVGPFMLARDETEINWEEKGLMRALLRWDDLPRVRALAGHVSAAAIANAVGKAGATGPRLDVVPTIARAVPLAIVQHIFGFAAPSDDLLRWSFATQHGMFRNSPFSADVLASCHKAGEEMRAWLKPFLAAKRAYAPSGGMDAVSRLIDISQAPAAGISPERVLSNVCGLLVGAIETSSQAIVQIIDQFLEHADWREAALAADAAGNIAAFDAYVFEALRFNPITTIQFRFVEQDRVLGEGTTYATPVKAGTVLAVCTGSAMFDAALMPDPDRFDATRPANAYLHFGVGHHECLGRYVGQVSIPEAVRQLLRQPGLARAAHPAGAIDFAGGPFPEHLVVTWSGGATAAKHCMVTRTDTTESAA</sequence>
<dbReference type="CDD" id="cd20612">
    <property type="entry name" value="CYP_LDS-like_C"/>
    <property type="match status" value="1"/>
</dbReference>
<reference evidence="4" key="2">
    <citation type="submission" date="2020-09" db="EMBL/GenBank/DDBJ databases">
        <authorList>
            <person name="Sun Q."/>
            <person name="Sedlacek I."/>
        </authorList>
    </citation>
    <scope>NUCLEOTIDE SEQUENCE</scope>
    <source>
        <strain evidence="4">CCM 7897</strain>
    </source>
</reference>
<reference evidence="4" key="1">
    <citation type="journal article" date="2014" name="Int. J. Syst. Evol. Microbiol.">
        <title>Complete genome sequence of Corynebacterium casei LMG S-19264T (=DSM 44701T), isolated from a smear-ripened cheese.</title>
        <authorList>
            <consortium name="US DOE Joint Genome Institute (JGI-PGF)"/>
            <person name="Walter F."/>
            <person name="Albersmeier A."/>
            <person name="Kalinowski J."/>
            <person name="Ruckert C."/>
        </authorList>
    </citation>
    <scope>NUCLEOTIDE SEQUENCE</scope>
    <source>
        <strain evidence="4">CCM 7897</strain>
    </source>
</reference>
<dbReference type="EMBL" id="BMCT01000002">
    <property type="protein sequence ID" value="GGF58862.1"/>
    <property type="molecule type" value="Genomic_DNA"/>
</dbReference>
<dbReference type="AlphaFoldDB" id="A0A917BVF0"/>
<dbReference type="InterPro" id="IPR002397">
    <property type="entry name" value="Cyt_P450_B"/>
</dbReference>
<evidence type="ECO:0000256" key="1">
    <source>
        <dbReference type="ARBA" id="ARBA00001971"/>
    </source>
</evidence>
<dbReference type="PROSITE" id="PS00086">
    <property type="entry name" value="CYTOCHROME_P450"/>
    <property type="match status" value="1"/>
</dbReference>
<dbReference type="SUPFAM" id="SSF48264">
    <property type="entry name" value="Cytochrome P450"/>
    <property type="match status" value="1"/>
</dbReference>
<keyword evidence="3" id="KW-0349">Heme</keyword>
<dbReference type="PANTHER" id="PTHR46696">
    <property type="entry name" value="P450, PUTATIVE (EUROFUNG)-RELATED"/>
    <property type="match status" value="1"/>
</dbReference>
<dbReference type="RefSeq" id="WP_188577677.1">
    <property type="nucleotide sequence ID" value="NZ_BMCT01000002.1"/>
</dbReference>
<dbReference type="Gene3D" id="1.10.630.10">
    <property type="entry name" value="Cytochrome P450"/>
    <property type="match status" value="1"/>
</dbReference>
<dbReference type="GO" id="GO:0016705">
    <property type="term" value="F:oxidoreductase activity, acting on paired donors, with incorporation or reduction of molecular oxygen"/>
    <property type="evidence" value="ECO:0007669"/>
    <property type="project" value="InterPro"/>
</dbReference>
<comment type="similarity">
    <text evidence="2 3">Belongs to the cytochrome P450 family.</text>
</comment>
<keyword evidence="3" id="KW-0479">Metal-binding</keyword>
<organism evidence="4 5">
    <name type="scientific">Azorhizobium oxalatiphilum</name>
    <dbReference type="NCBI Taxonomy" id="980631"/>
    <lineage>
        <taxon>Bacteria</taxon>
        <taxon>Pseudomonadati</taxon>
        <taxon>Pseudomonadota</taxon>
        <taxon>Alphaproteobacteria</taxon>
        <taxon>Hyphomicrobiales</taxon>
        <taxon>Xanthobacteraceae</taxon>
        <taxon>Azorhizobium</taxon>
    </lineage>
</organism>
<comment type="cofactor">
    <cofactor evidence="1">
        <name>heme</name>
        <dbReference type="ChEBI" id="CHEBI:30413"/>
    </cofactor>
</comment>
<keyword evidence="3" id="KW-0560">Oxidoreductase</keyword>
<keyword evidence="3" id="KW-0503">Monooxygenase</keyword>
<keyword evidence="3" id="KW-0408">Iron</keyword>
<keyword evidence="5" id="KW-1185">Reference proteome</keyword>
<dbReference type="GO" id="GO:0020037">
    <property type="term" value="F:heme binding"/>
    <property type="evidence" value="ECO:0007669"/>
    <property type="project" value="InterPro"/>
</dbReference>
<dbReference type="Pfam" id="PF00067">
    <property type="entry name" value="p450"/>
    <property type="match status" value="1"/>
</dbReference>